<sequence>MALKNKNVTTTIQQIYEGSSGGVNASHARSCAQAPHPPMCGVRLAGTGIHTTISAPASTGTAIASNQRSECSGFDSMLASPLDGRGKERDGDAYL</sequence>
<evidence type="ECO:0000313" key="3">
    <source>
        <dbReference type="EMBL" id="PWZ33330.1"/>
    </source>
</evidence>
<accession>A0A3L6EUT9</accession>
<dbReference type="EMBL" id="NCVQ01000006">
    <property type="protein sequence ID" value="PWZ24834.1"/>
    <property type="molecule type" value="Genomic_DNA"/>
</dbReference>
<dbReference type="Proteomes" id="UP000251960">
    <property type="component" value="Chromosome 6"/>
</dbReference>
<dbReference type="Proteomes" id="UP000251960">
    <property type="component" value="Chromosome 1"/>
</dbReference>
<dbReference type="EMBL" id="NCVQ01000004">
    <property type="protein sequence ID" value="PWZ33330.1"/>
    <property type="molecule type" value="Genomic_DNA"/>
</dbReference>
<dbReference type="EMBL" id="NCVQ01000007">
    <property type="protein sequence ID" value="PWZ18192.1"/>
    <property type="molecule type" value="Genomic_DNA"/>
</dbReference>
<comment type="caution">
    <text evidence="1">The sequence shown here is derived from an EMBL/GenBank/DDBJ whole genome shotgun (WGS) entry which is preliminary data.</text>
</comment>
<dbReference type="AlphaFoldDB" id="A0A317YBS5"/>
<dbReference type="Proteomes" id="UP000251960">
    <property type="component" value="Chromosome 3"/>
</dbReference>
<dbReference type="EMBL" id="NCVQ01000001">
    <property type="protein sequence ID" value="PWZ56127.1"/>
    <property type="molecule type" value="Genomic_DNA"/>
</dbReference>
<gene>
    <name evidence="3" type="ORF">Zm00014a_006900</name>
    <name evidence="2" type="ORF">Zm00014a_009300</name>
    <name evidence="1" type="ORF">Zm00014a_021542</name>
    <name evidence="4" type="ORF">Zm00014a_022472</name>
</gene>
<dbReference type="Proteomes" id="UP000251960">
    <property type="component" value="Chromosome 5"/>
</dbReference>
<accession>A0A317YBS5</accession>
<evidence type="ECO:0000313" key="5">
    <source>
        <dbReference type="Proteomes" id="UP000251960"/>
    </source>
</evidence>
<name>A0A317YBS5_MAIZE</name>
<accession>A0A3L6FKH6</accession>
<reference evidence="1 5" key="1">
    <citation type="journal article" date="2018" name="Nat. Genet.">
        <title>Extensive intraspecific gene order and gene structural variations between Mo17 and other maize genomes.</title>
        <authorList>
            <person name="Sun S."/>
            <person name="Zhou Y."/>
            <person name="Chen J."/>
            <person name="Shi J."/>
            <person name="Zhao H."/>
            <person name="Zhao H."/>
            <person name="Song W."/>
            <person name="Zhang M."/>
            <person name="Cui Y."/>
            <person name="Dong X."/>
            <person name="Liu H."/>
            <person name="Ma X."/>
            <person name="Jiao Y."/>
            <person name="Wang B."/>
            <person name="Wei X."/>
            <person name="Stein J.C."/>
            <person name="Glaubitz J.C."/>
            <person name="Lu F."/>
            <person name="Yu G."/>
            <person name="Liang C."/>
            <person name="Fengler K."/>
            <person name="Li B."/>
            <person name="Rafalski A."/>
            <person name="Schnable P.S."/>
            <person name="Ware D.H."/>
            <person name="Buckler E.S."/>
            <person name="Lai J."/>
        </authorList>
    </citation>
    <scope>NUCLEOTIDE SEQUENCE [LARGE SCALE GENOMIC DNA]</scope>
    <source>
        <strain evidence="5">cv. Missouri 17</strain>
        <tissue evidence="1">Seedling</tissue>
    </source>
</reference>
<evidence type="ECO:0000313" key="4">
    <source>
        <dbReference type="EMBL" id="PWZ56127.1"/>
    </source>
</evidence>
<proteinExistence type="predicted"/>
<evidence type="ECO:0000313" key="2">
    <source>
        <dbReference type="EMBL" id="PWZ24834.1"/>
    </source>
</evidence>
<protein>
    <submittedName>
        <fullName evidence="1">Uncharacterized protein</fullName>
    </submittedName>
</protein>
<organism evidence="1">
    <name type="scientific">Zea mays</name>
    <name type="common">Maize</name>
    <dbReference type="NCBI Taxonomy" id="4577"/>
    <lineage>
        <taxon>Eukaryota</taxon>
        <taxon>Viridiplantae</taxon>
        <taxon>Streptophyta</taxon>
        <taxon>Embryophyta</taxon>
        <taxon>Tracheophyta</taxon>
        <taxon>Spermatophyta</taxon>
        <taxon>Magnoliopsida</taxon>
        <taxon>Liliopsida</taxon>
        <taxon>Poales</taxon>
        <taxon>Poaceae</taxon>
        <taxon>PACMAD clade</taxon>
        <taxon>Panicoideae</taxon>
        <taxon>Andropogonodae</taxon>
        <taxon>Andropogoneae</taxon>
        <taxon>Tripsacinae</taxon>
        <taxon>Zea</taxon>
    </lineage>
</organism>
<evidence type="ECO:0000313" key="1">
    <source>
        <dbReference type="EMBL" id="PWZ18192.1"/>
    </source>
</evidence>